<name>A0A2K4MJ91_9NEIS</name>
<evidence type="ECO:0000313" key="2">
    <source>
        <dbReference type="Proteomes" id="UP000236416"/>
    </source>
</evidence>
<accession>A0A2K4MJ91</accession>
<proteinExistence type="predicted"/>
<sequence length="269" mass="28859">MASKAKKFRVATEGATTDGRNIERSWIEQMAANYNPKKYGARVNLEHFKGLLPDGPFKRYGDVTALSAEQVEDGKLALFAIIDPTDDLVALSKARQKVYTSIEVDTNFTDTGEAYLVGLAITDDPASLGCEMLEFSAKAKSSPLAARKEKPDNLFTAAIEFTLELEDDSAGALAGFSDKIKGVLGKFSKRQAADTAELSAAVQTIAESQAQVLEQFSGVARADDVAQLRQEYGQLKTAHNELVAKLSSQPTTPARTTATGGNAEIVTDC</sequence>
<comment type="caution">
    <text evidence="1">The sequence shown here is derived from an EMBL/GenBank/DDBJ whole genome shotgun (WGS) entry which is preliminary data.</text>
</comment>
<organism evidence="1 2">
    <name type="scientific">Chromobacterium sinusclupearum</name>
    <dbReference type="NCBI Taxonomy" id="2077146"/>
    <lineage>
        <taxon>Bacteria</taxon>
        <taxon>Pseudomonadati</taxon>
        <taxon>Pseudomonadota</taxon>
        <taxon>Betaproteobacteria</taxon>
        <taxon>Neisseriales</taxon>
        <taxon>Chromobacteriaceae</taxon>
        <taxon>Chromobacterium</taxon>
    </lineage>
</organism>
<protein>
    <recommendedName>
        <fullName evidence="3">GPO family capsid scaffolding protein</fullName>
    </recommendedName>
</protein>
<dbReference type="Pfam" id="PF05929">
    <property type="entry name" value="Phage_GPO"/>
    <property type="match status" value="1"/>
</dbReference>
<dbReference type="InterPro" id="IPR009228">
    <property type="entry name" value="Capsid_scaffold_GpO"/>
</dbReference>
<dbReference type="AlphaFoldDB" id="A0A2K4MJ91"/>
<dbReference type="EMBL" id="PPTF01000078">
    <property type="protein sequence ID" value="POA97140.1"/>
    <property type="molecule type" value="Genomic_DNA"/>
</dbReference>
<gene>
    <name evidence="1" type="ORF">C2134_18255</name>
</gene>
<evidence type="ECO:0008006" key="3">
    <source>
        <dbReference type="Google" id="ProtNLM"/>
    </source>
</evidence>
<dbReference type="RefSeq" id="WP_103321521.1">
    <property type="nucleotide sequence ID" value="NZ_PPTF01000078.1"/>
</dbReference>
<keyword evidence="2" id="KW-1185">Reference proteome</keyword>
<reference evidence="1 2" key="1">
    <citation type="submission" date="2018-01" db="EMBL/GenBank/DDBJ databases">
        <title>Genomic Sequence of Chromobacterium MWU13-2610 from wild cranberry bogs within the Cape Cod National Seashore.</title>
        <authorList>
            <person name="O'Hara-Hanley K."/>
            <person name="Soby S."/>
            <person name="Harrison A."/>
        </authorList>
    </citation>
    <scope>NUCLEOTIDE SEQUENCE [LARGE SCALE GENOMIC DNA]</scope>
    <source>
        <strain evidence="1 2">MWU13-2610</strain>
    </source>
</reference>
<dbReference type="Proteomes" id="UP000236416">
    <property type="component" value="Unassembled WGS sequence"/>
</dbReference>
<evidence type="ECO:0000313" key="1">
    <source>
        <dbReference type="EMBL" id="POA97140.1"/>
    </source>
</evidence>